<dbReference type="Pfam" id="PF13100">
    <property type="entry name" value="OstA_2"/>
    <property type="match status" value="1"/>
</dbReference>
<dbReference type="KEGG" id="paa:Paes_0196"/>
<dbReference type="eggNOG" id="COG1452">
    <property type="taxonomic scope" value="Bacteria"/>
</dbReference>
<dbReference type="EMBL" id="CP001108">
    <property type="protein sequence ID" value="ACF45255.1"/>
    <property type="molecule type" value="Genomic_DNA"/>
</dbReference>
<reference evidence="2" key="1">
    <citation type="submission" date="2008-06" db="EMBL/GenBank/DDBJ databases">
        <title>Complete sequence of chromosome of Prosthecochloris aestuarii DSM 271.</title>
        <authorList>
            <consortium name="US DOE Joint Genome Institute"/>
            <person name="Lucas S."/>
            <person name="Copeland A."/>
            <person name="Lapidus A."/>
            <person name="Glavina del Rio T."/>
            <person name="Dalin E."/>
            <person name="Tice H."/>
            <person name="Bruce D."/>
            <person name="Goodwin L."/>
            <person name="Pitluck S."/>
            <person name="Schmutz J."/>
            <person name="Larimer F."/>
            <person name="Land M."/>
            <person name="Hauser L."/>
            <person name="Kyrpides N."/>
            <person name="Anderson I."/>
            <person name="Liu Z."/>
            <person name="Li T."/>
            <person name="Zhao F."/>
            <person name="Overmann J."/>
            <person name="Bryant D.A."/>
            <person name="Richardson P."/>
        </authorList>
    </citation>
    <scope>NUCLEOTIDE SEQUENCE [LARGE SCALE GENOMIC DNA]</scope>
    <source>
        <strain evidence="2">DSM 271</strain>
    </source>
</reference>
<organism evidence="2 3">
    <name type="scientific">Prosthecochloris aestuarii (strain DSM 271 / SK 413)</name>
    <dbReference type="NCBI Taxonomy" id="290512"/>
    <lineage>
        <taxon>Bacteria</taxon>
        <taxon>Pseudomonadati</taxon>
        <taxon>Chlorobiota</taxon>
        <taxon>Chlorobiia</taxon>
        <taxon>Chlorobiales</taxon>
        <taxon>Chlorobiaceae</taxon>
        <taxon>Prosthecochloris</taxon>
    </lineage>
</organism>
<gene>
    <name evidence="2" type="ordered locus">Paes_0196</name>
</gene>
<feature type="domain" description="Organic solvent tolerance-like N-terminal" evidence="1">
    <location>
        <begin position="35"/>
        <end position="137"/>
    </location>
</feature>
<dbReference type="AlphaFoldDB" id="B4S3Q9"/>
<sequence>MKTQQKRIFLPLILVFTLLLPVIPGLKHNTACAEKKKIILKQANSLAGGEERSPITGKLETVRSVSGNVVFEHNDILLRCNKATEFSESNLISLEGGLSILSPSFDIRSNRGIYYPLSDTAKLLDNVRGKTQKSGLTFKASKADIDNRNNRIRLITNAVAWHDTQQLSGDTIMVQLSKGKKRVESITVTGRAFLAFRDSVQQDPGLYNQISGETMVISLDREQNLSRIDVNTQAELLYHTFENETPSGVNYTSGNSIVMQFADNALQRVMAYRNVNGKQYPASMRSQSGINLPGFRIRDEEKPVL</sequence>
<evidence type="ECO:0000313" key="2">
    <source>
        <dbReference type="EMBL" id="ACF45255.1"/>
    </source>
</evidence>
<name>B4S3Q9_PROA2</name>
<accession>B4S3Q9</accession>
<protein>
    <recommendedName>
        <fullName evidence="1">Organic solvent tolerance-like N-terminal domain-containing protein</fullName>
    </recommendedName>
</protein>
<dbReference type="RefSeq" id="WP_012504792.1">
    <property type="nucleotide sequence ID" value="NC_011059.1"/>
</dbReference>
<dbReference type="Proteomes" id="UP000002725">
    <property type="component" value="Chromosome"/>
</dbReference>
<dbReference type="Gene3D" id="2.60.450.10">
    <property type="entry name" value="Lipopolysaccharide (LPS) transport protein A like domain"/>
    <property type="match status" value="1"/>
</dbReference>
<dbReference type="InterPro" id="IPR005653">
    <property type="entry name" value="OstA-like_N"/>
</dbReference>
<dbReference type="STRING" id="290512.Paes_0196"/>
<evidence type="ECO:0000259" key="1">
    <source>
        <dbReference type="Pfam" id="PF13100"/>
    </source>
</evidence>
<evidence type="ECO:0000313" key="3">
    <source>
        <dbReference type="Proteomes" id="UP000002725"/>
    </source>
</evidence>
<keyword evidence="3" id="KW-1185">Reference proteome</keyword>
<dbReference type="HOGENOM" id="CLU_876311_0_0_10"/>
<proteinExistence type="predicted"/>